<feature type="transmembrane region" description="Helical" evidence="6">
    <location>
        <begin position="125"/>
        <end position="141"/>
    </location>
</feature>
<feature type="transmembrane region" description="Helical" evidence="6">
    <location>
        <begin position="147"/>
        <end position="171"/>
    </location>
</feature>
<protein>
    <submittedName>
        <fullName evidence="8">Unannotated protein</fullName>
    </submittedName>
</protein>
<reference evidence="8" key="1">
    <citation type="submission" date="2020-05" db="EMBL/GenBank/DDBJ databases">
        <authorList>
            <person name="Chiriac C."/>
            <person name="Salcher M."/>
            <person name="Ghai R."/>
            <person name="Kavagutti S V."/>
        </authorList>
    </citation>
    <scope>NUCLEOTIDE SEQUENCE</scope>
</reference>
<evidence type="ECO:0000256" key="4">
    <source>
        <dbReference type="ARBA" id="ARBA00022989"/>
    </source>
</evidence>
<feature type="transmembrane region" description="Helical" evidence="6">
    <location>
        <begin position="224"/>
        <end position="245"/>
    </location>
</feature>
<dbReference type="PANTHER" id="PTHR32322:SF18">
    <property type="entry name" value="S-ADENOSYLMETHIONINE_S-ADENOSYLHOMOCYSTEINE TRANSPORTER"/>
    <property type="match status" value="1"/>
</dbReference>
<dbReference type="SUPFAM" id="SSF103481">
    <property type="entry name" value="Multidrug resistance efflux transporter EmrE"/>
    <property type="match status" value="2"/>
</dbReference>
<feature type="transmembrane region" description="Helical" evidence="6">
    <location>
        <begin position="9"/>
        <end position="29"/>
    </location>
</feature>
<evidence type="ECO:0000256" key="2">
    <source>
        <dbReference type="ARBA" id="ARBA00022475"/>
    </source>
</evidence>
<organism evidence="8">
    <name type="scientific">freshwater metagenome</name>
    <dbReference type="NCBI Taxonomy" id="449393"/>
    <lineage>
        <taxon>unclassified sequences</taxon>
        <taxon>metagenomes</taxon>
        <taxon>ecological metagenomes</taxon>
    </lineage>
</organism>
<dbReference type="Pfam" id="PF00892">
    <property type="entry name" value="EamA"/>
    <property type="match status" value="2"/>
</dbReference>
<sequence>MLNRFRGEIYLILGAIFFSFNGVISTLVLDHMSPFRLTQVRCIGAFIIIFLIVAMRDGQSLRTTRKELPTLIVLGIVGFAAVQAGYFLGIQRGVPLSLVLIIEFTAPIWIVLWIKFVQKRHVPNAMWGGVTLSFIGLVFIAKVWDGLIFDLIGILGALVSAFALAVYFLVGSKVGQTRSAQSMTVWGLGMAGLTWALVMPVWQFPFEVFSLEMNLQGIFDGTFLPGWVLIAWIIVMGTIVPYLFVVGGLRRLSPSNASVMGMIEPVLAGAFAWIWLAQSWAPIQLSGAAIVLVGIYIADRAKIAATNAK</sequence>
<dbReference type="EMBL" id="CAEZWL010000006">
    <property type="protein sequence ID" value="CAB4649542.1"/>
    <property type="molecule type" value="Genomic_DNA"/>
</dbReference>
<dbReference type="GO" id="GO:0005886">
    <property type="term" value="C:plasma membrane"/>
    <property type="evidence" value="ECO:0007669"/>
    <property type="project" value="UniProtKB-SubCell"/>
</dbReference>
<feature type="transmembrane region" description="Helical" evidence="6">
    <location>
        <begin position="183"/>
        <end position="204"/>
    </location>
</feature>
<evidence type="ECO:0000256" key="6">
    <source>
        <dbReference type="SAM" id="Phobius"/>
    </source>
</evidence>
<gene>
    <name evidence="8" type="ORF">UFOPK2243_00392</name>
</gene>
<feature type="transmembrane region" description="Helical" evidence="6">
    <location>
        <begin position="257"/>
        <end position="276"/>
    </location>
</feature>
<keyword evidence="5 6" id="KW-0472">Membrane</keyword>
<evidence type="ECO:0000256" key="1">
    <source>
        <dbReference type="ARBA" id="ARBA00004651"/>
    </source>
</evidence>
<evidence type="ECO:0000256" key="5">
    <source>
        <dbReference type="ARBA" id="ARBA00023136"/>
    </source>
</evidence>
<name>A0A6J6KJ33_9ZZZZ</name>
<feature type="transmembrane region" description="Helical" evidence="6">
    <location>
        <begin position="282"/>
        <end position="299"/>
    </location>
</feature>
<dbReference type="PANTHER" id="PTHR32322">
    <property type="entry name" value="INNER MEMBRANE TRANSPORTER"/>
    <property type="match status" value="1"/>
</dbReference>
<dbReference type="InterPro" id="IPR000620">
    <property type="entry name" value="EamA_dom"/>
</dbReference>
<evidence type="ECO:0000256" key="3">
    <source>
        <dbReference type="ARBA" id="ARBA00022692"/>
    </source>
</evidence>
<dbReference type="AlphaFoldDB" id="A0A6J6KJ33"/>
<feature type="transmembrane region" description="Helical" evidence="6">
    <location>
        <begin position="94"/>
        <end position="113"/>
    </location>
</feature>
<feature type="domain" description="EamA" evidence="7">
    <location>
        <begin position="152"/>
        <end position="297"/>
    </location>
</feature>
<feature type="transmembrane region" description="Helical" evidence="6">
    <location>
        <begin position="35"/>
        <end position="56"/>
    </location>
</feature>
<feature type="transmembrane region" description="Helical" evidence="6">
    <location>
        <begin position="68"/>
        <end position="88"/>
    </location>
</feature>
<accession>A0A6J6KJ33</accession>
<dbReference type="InterPro" id="IPR037185">
    <property type="entry name" value="EmrE-like"/>
</dbReference>
<proteinExistence type="predicted"/>
<evidence type="ECO:0000313" key="8">
    <source>
        <dbReference type="EMBL" id="CAB4649542.1"/>
    </source>
</evidence>
<comment type="subcellular location">
    <subcellularLocation>
        <location evidence="1">Cell membrane</location>
        <topology evidence="1">Multi-pass membrane protein</topology>
    </subcellularLocation>
</comment>
<feature type="domain" description="EamA" evidence="7">
    <location>
        <begin position="6"/>
        <end position="140"/>
    </location>
</feature>
<evidence type="ECO:0000259" key="7">
    <source>
        <dbReference type="Pfam" id="PF00892"/>
    </source>
</evidence>
<dbReference type="InterPro" id="IPR050638">
    <property type="entry name" value="AA-Vitamin_Transporters"/>
</dbReference>
<keyword evidence="2" id="KW-1003">Cell membrane</keyword>
<keyword evidence="3 6" id="KW-0812">Transmembrane</keyword>
<keyword evidence="4 6" id="KW-1133">Transmembrane helix</keyword>